<evidence type="ECO:0000256" key="2">
    <source>
        <dbReference type="HAMAP-Rule" id="MF_01477"/>
    </source>
</evidence>
<proteinExistence type="inferred from homology"/>
<dbReference type="GO" id="GO:0090071">
    <property type="term" value="P:negative regulation of ribosome biogenesis"/>
    <property type="evidence" value="ECO:0007669"/>
    <property type="project" value="UniProtKB-UniRule"/>
</dbReference>
<dbReference type="GO" id="GO:0042256">
    <property type="term" value="P:cytosolic ribosome assembly"/>
    <property type="evidence" value="ECO:0007669"/>
    <property type="project" value="UniProtKB-UniRule"/>
</dbReference>
<keyword evidence="2" id="KW-0963">Cytoplasm</keyword>
<dbReference type="EMBL" id="SDWY01000001">
    <property type="protein sequence ID" value="MDN6899641.1"/>
    <property type="molecule type" value="Genomic_DNA"/>
</dbReference>
<gene>
    <name evidence="2 3" type="primary">rsfS</name>
    <name evidence="4" type="ORF">DLJ48_07230</name>
    <name evidence="3" type="ORF">EVC35_01280</name>
</gene>
<evidence type="ECO:0000256" key="1">
    <source>
        <dbReference type="ARBA" id="ARBA00010574"/>
    </source>
</evidence>
<dbReference type="SUPFAM" id="SSF81301">
    <property type="entry name" value="Nucleotidyltransferase"/>
    <property type="match status" value="1"/>
</dbReference>
<dbReference type="Proteomes" id="UP000286907">
    <property type="component" value="Chromosome"/>
</dbReference>
<dbReference type="PANTHER" id="PTHR21043:SF0">
    <property type="entry name" value="MITOCHONDRIAL ASSEMBLY OF RIBOSOMAL LARGE SUBUNIT PROTEIN 1"/>
    <property type="match status" value="1"/>
</dbReference>
<sequence>MDSKELLERIVKAADSKKAEQLVALDIQELSIISDYFLIASADTGRQVQAIGNEIIDELNRQGVAPLRVEGLAEADWVLLDYGDVVVHLFKTESRSYYKLEHLWHEAKTVDVSKWVTVEL</sequence>
<protein>
    <recommendedName>
        <fullName evidence="2">Ribosomal silencing factor RsfS</fullName>
    </recommendedName>
</protein>
<dbReference type="InterPro" id="IPR004394">
    <property type="entry name" value="Iojap/RsfS/C7orf30"/>
</dbReference>
<dbReference type="Proteomes" id="UP001167919">
    <property type="component" value="Unassembled WGS sequence"/>
</dbReference>
<reference evidence="3" key="2">
    <citation type="submission" date="2019-01" db="EMBL/GenBank/DDBJ databases">
        <title>Oenococcus sicerae UCMA17102.</title>
        <authorList>
            <person name="Cousin F.J."/>
            <person name="Le Guellec R."/>
            <person name="Cretenet M."/>
        </authorList>
    </citation>
    <scope>NUCLEOTIDE SEQUENCE</scope>
    <source>
        <strain evidence="3">UCMA17102</strain>
    </source>
</reference>
<dbReference type="RefSeq" id="WP_128686796.1">
    <property type="nucleotide sequence ID" value="NZ_CP029684.2"/>
</dbReference>
<accession>A0AAJ1R8E1</accession>
<keyword evidence="2" id="KW-0678">Repressor</keyword>
<comment type="subunit">
    <text evidence="2">Interacts with ribosomal protein uL14 (rplN).</text>
</comment>
<dbReference type="GO" id="GO:0043023">
    <property type="term" value="F:ribosomal large subunit binding"/>
    <property type="evidence" value="ECO:0007669"/>
    <property type="project" value="TreeGrafter"/>
</dbReference>
<dbReference type="InterPro" id="IPR043519">
    <property type="entry name" value="NT_sf"/>
</dbReference>
<dbReference type="Gene3D" id="3.30.460.10">
    <property type="entry name" value="Beta Polymerase, domain 2"/>
    <property type="match status" value="1"/>
</dbReference>
<dbReference type="PANTHER" id="PTHR21043">
    <property type="entry name" value="IOJAP SUPERFAMILY ORTHOLOG"/>
    <property type="match status" value="1"/>
</dbReference>
<dbReference type="Pfam" id="PF02410">
    <property type="entry name" value="RsfS"/>
    <property type="match status" value="1"/>
</dbReference>
<evidence type="ECO:0000313" key="3">
    <source>
        <dbReference type="EMBL" id="MDN6899641.1"/>
    </source>
</evidence>
<evidence type="ECO:0000313" key="5">
    <source>
        <dbReference type="Proteomes" id="UP000286907"/>
    </source>
</evidence>
<comment type="function">
    <text evidence="2">Functions as a ribosomal silencing factor. Interacts with ribosomal protein uL14 (rplN), blocking formation of intersubunit bridge B8. Prevents association of the 30S and 50S ribosomal subunits and the formation of functional ribosomes, thus repressing translation.</text>
</comment>
<keyword evidence="5" id="KW-1185">Reference proteome</keyword>
<reference evidence="4" key="3">
    <citation type="submission" date="2020-01" db="EMBL/GenBank/DDBJ databases">
        <authorList>
            <person name="Cousin F.J."/>
            <person name="Le Guellec R."/>
            <person name="Cretenet M."/>
        </authorList>
    </citation>
    <scope>NUCLEOTIDE SEQUENCE</scope>
    <source>
        <strain evidence="4">UCMA 15228</strain>
    </source>
</reference>
<evidence type="ECO:0000313" key="4">
    <source>
        <dbReference type="EMBL" id="QAS70329.1"/>
    </source>
</evidence>
<reference evidence="4 5" key="1">
    <citation type="journal article" date="2019" name="Syst. Appl. Microbiol.">
        <title>Oenococcus sicerae sp. nov., isolated from French cider.</title>
        <authorList>
            <person name="Cousin F.J."/>
            <person name="Le Guellec R."/>
            <person name="Chagnot C."/>
            <person name="Goux D."/>
            <person name="Dalmasso M."/>
            <person name="Laplace J.M."/>
            <person name="Cretenet M."/>
        </authorList>
    </citation>
    <scope>NUCLEOTIDE SEQUENCE [LARGE SCALE GENOMIC DNA]</scope>
    <source>
        <strain evidence="4 5">UCMA 15228</strain>
    </source>
</reference>
<comment type="similarity">
    <text evidence="1 2">Belongs to the Iojap/RsfS family.</text>
</comment>
<evidence type="ECO:0000313" key="6">
    <source>
        <dbReference type="Proteomes" id="UP001167919"/>
    </source>
</evidence>
<dbReference type="GO" id="GO:0017148">
    <property type="term" value="P:negative regulation of translation"/>
    <property type="evidence" value="ECO:0007669"/>
    <property type="project" value="UniProtKB-UniRule"/>
</dbReference>
<organism evidence="3 6">
    <name type="scientific">Oenococcus sicerae</name>
    <dbReference type="NCBI Taxonomy" id="2203724"/>
    <lineage>
        <taxon>Bacteria</taxon>
        <taxon>Bacillati</taxon>
        <taxon>Bacillota</taxon>
        <taxon>Bacilli</taxon>
        <taxon>Lactobacillales</taxon>
        <taxon>Lactobacillaceae</taxon>
        <taxon>Oenococcus</taxon>
    </lineage>
</organism>
<dbReference type="NCBIfam" id="TIGR00090">
    <property type="entry name" value="rsfS_iojap_ybeB"/>
    <property type="match status" value="1"/>
</dbReference>
<keyword evidence="2" id="KW-0810">Translation regulation</keyword>
<dbReference type="AlphaFoldDB" id="A0AAJ1R8E1"/>
<comment type="subcellular location">
    <subcellularLocation>
        <location evidence="2">Cytoplasm</location>
    </subcellularLocation>
</comment>
<dbReference type="EMBL" id="CP029684">
    <property type="protein sequence ID" value="QAS70329.1"/>
    <property type="molecule type" value="Genomic_DNA"/>
</dbReference>
<dbReference type="GO" id="GO:0005737">
    <property type="term" value="C:cytoplasm"/>
    <property type="evidence" value="ECO:0007669"/>
    <property type="project" value="UniProtKB-SubCell"/>
</dbReference>
<name>A0AAJ1R8E1_9LACO</name>
<dbReference type="HAMAP" id="MF_01477">
    <property type="entry name" value="Iojap_RsfS"/>
    <property type="match status" value="1"/>
</dbReference>